<gene>
    <name evidence="1" type="ORF">ILUMI_03879</name>
</gene>
<name>A0A8K0DDN0_IGNLU</name>
<evidence type="ECO:0000313" key="2">
    <source>
        <dbReference type="Proteomes" id="UP000801492"/>
    </source>
</evidence>
<dbReference type="OrthoDB" id="10065579at2759"/>
<comment type="caution">
    <text evidence="1">The sequence shown here is derived from an EMBL/GenBank/DDBJ whole genome shotgun (WGS) entry which is preliminary data.</text>
</comment>
<dbReference type="EMBL" id="VTPC01001342">
    <property type="protein sequence ID" value="KAF2902299.1"/>
    <property type="molecule type" value="Genomic_DNA"/>
</dbReference>
<dbReference type="Proteomes" id="UP000801492">
    <property type="component" value="Unassembled WGS sequence"/>
</dbReference>
<organism evidence="1 2">
    <name type="scientific">Ignelater luminosus</name>
    <name type="common">Cucubano</name>
    <name type="synonym">Pyrophorus luminosus</name>
    <dbReference type="NCBI Taxonomy" id="2038154"/>
    <lineage>
        <taxon>Eukaryota</taxon>
        <taxon>Metazoa</taxon>
        <taxon>Ecdysozoa</taxon>
        <taxon>Arthropoda</taxon>
        <taxon>Hexapoda</taxon>
        <taxon>Insecta</taxon>
        <taxon>Pterygota</taxon>
        <taxon>Neoptera</taxon>
        <taxon>Endopterygota</taxon>
        <taxon>Coleoptera</taxon>
        <taxon>Polyphaga</taxon>
        <taxon>Elateriformia</taxon>
        <taxon>Elateroidea</taxon>
        <taxon>Elateridae</taxon>
        <taxon>Agrypninae</taxon>
        <taxon>Pyrophorini</taxon>
        <taxon>Ignelater</taxon>
    </lineage>
</organism>
<keyword evidence="2" id="KW-1185">Reference proteome</keyword>
<dbReference type="GO" id="GO:0003676">
    <property type="term" value="F:nucleic acid binding"/>
    <property type="evidence" value="ECO:0007669"/>
    <property type="project" value="InterPro"/>
</dbReference>
<evidence type="ECO:0000313" key="1">
    <source>
        <dbReference type="EMBL" id="KAF2902299.1"/>
    </source>
</evidence>
<sequence length="124" mass="14344">MASWSRSEIRAVLRYNFVRGLSIDQCLEEMTPALNNDCPHPSYSPELAPCDFALFHHVKMKLTGKRFSNDEDLLRAWSNECASFRMKRGRAGLRTGFDEWRSVLNVVKITFKEFNKQTSIAKLL</sequence>
<protein>
    <submittedName>
        <fullName evidence="1">Uncharacterized protein</fullName>
    </submittedName>
</protein>
<dbReference type="Gene3D" id="3.30.420.10">
    <property type="entry name" value="Ribonuclease H-like superfamily/Ribonuclease H"/>
    <property type="match status" value="1"/>
</dbReference>
<dbReference type="InterPro" id="IPR036397">
    <property type="entry name" value="RNaseH_sf"/>
</dbReference>
<dbReference type="AlphaFoldDB" id="A0A8K0DDN0"/>
<proteinExistence type="predicted"/>
<accession>A0A8K0DDN0</accession>
<reference evidence="1" key="1">
    <citation type="submission" date="2019-08" db="EMBL/GenBank/DDBJ databases">
        <title>The genome of the North American firefly Photinus pyralis.</title>
        <authorList>
            <consortium name="Photinus pyralis genome working group"/>
            <person name="Fallon T.R."/>
            <person name="Sander Lower S.E."/>
            <person name="Weng J.-K."/>
        </authorList>
    </citation>
    <scope>NUCLEOTIDE SEQUENCE</scope>
    <source>
        <strain evidence="1">TRF0915ILg1</strain>
        <tissue evidence="1">Whole body</tissue>
    </source>
</reference>